<dbReference type="Proteomes" id="UP001358586">
    <property type="component" value="Chromosome 13"/>
</dbReference>
<comment type="caution">
    <text evidence="2">The sequence shown here is derived from an EMBL/GenBank/DDBJ whole genome shotgun (WGS) entry which is preliminary data.</text>
</comment>
<keyword evidence="3" id="KW-1185">Reference proteome</keyword>
<evidence type="ECO:0000313" key="3">
    <source>
        <dbReference type="Proteomes" id="UP001358586"/>
    </source>
</evidence>
<gene>
    <name evidence="2" type="ORF">PVK06_047629</name>
</gene>
<proteinExistence type="predicted"/>
<dbReference type="EMBL" id="JARKNE010000013">
    <property type="protein sequence ID" value="KAK5771426.1"/>
    <property type="molecule type" value="Genomic_DNA"/>
</dbReference>
<reference evidence="2 3" key="1">
    <citation type="submission" date="2023-03" db="EMBL/GenBank/DDBJ databases">
        <title>WGS of Gossypium arboreum.</title>
        <authorList>
            <person name="Yu D."/>
        </authorList>
    </citation>
    <scope>NUCLEOTIDE SEQUENCE [LARGE SCALE GENOMIC DNA]</scope>
    <source>
        <tissue evidence="2">Leaf</tissue>
    </source>
</reference>
<feature type="region of interest" description="Disordered" evidence="1">
    <location>
        <begin position="1"/>
        <end position="45"/>
    </location>
</feature>
<protein>
    <submittedName>
        <fullName evidence="2">Uncharacterized protein</fullName>
    </submittedName>
</protein>
<accession>A0ABR0MDU2</accession>
<sequence>MGPELCGTSDACAESGGKSSKSSGPSDTDNSLGSEGVLGAESEDENVRNIKSWNEKGRNRARCRKMGALLEYMLL</sequence>
<feature type="compositionally biased region" description="Low complexity" evidence="1">
    <location>
        <begin position="15"/>
        <end position="26"/>
    </location>
</feature>
<evidence type="ECO:0000313" key="2">
    <source>
        <dbReference type="EMBL" id="KAK5771426.1"/>
    </source>
</evidence>
<name>A0ABR0MDU2_GOSAR</name>
<organism evidence="2 3">
    <name type="scientific">Gossypium arboreum</name>
    <name type="common">Tree cotton</name>
    <name type="synonym">Gossypium nanking</name>
    <dbReference type="NCBI Taxonomy" id="29729"/>
    <lineage>
        <taxon>Eukaryota</taxon>
        <taxon>Viridiplantae</taxon>
        <taxon>Streptophyta</taxon>
        <taxon>Embryophyta</taxon>
        <taxon>Tracheophyta</taxon>
        <taxon>Spermatophyta</taxon>
        <taxon>Magnoliopsida</taxon>
        <taxon>eudicotyledons</taxon>
        <taxon>Gunneridae</taxon>
        <taxon>Pentapetalae</taxon>
        <taxon>rosids</taxon>
        <taxon>malvids</taxon>
        <taxon>Malvales</taxon>
        <taxon>Malvaceae</taxon>
        <taxon>Malvoideae</taxon>
        <taxon>Gossypium</taxon>
    </lineage>
</organism>
<evidence type="ECO:0000256" key="1">
    <source>
        <dbReference type="SAM" id="MobiDB-lite"/>
    </source>
</evidence>